<dbReference type="InterPro" id="IPR036291">
    <property type="entry name" value="NAD(P)-bd_dom_sf"/>
</dbReference>
<comment type="caution">
    <text evidence="4">The sequence shown here is derived from an EMBL/GenBank/DDBJ whole genome shotgun (WGS) entry which is preliminary data.</text>
</comment>
<dbReference type="Gene3D" id="3.40.50.720">
    <property type="entry name" value="NAD(P)-binding Rossmann-like Domain"/>
    <property type="match status" value="1"/>
</dbReference>
<gene>
    <name evidence="4" type="ORF">CAUJ_LOCUS2247</name>
</gene>
<evidence type="ECO:0000256" key="3">
    <source>
        <dbReference type="ARBA" id="ARBA00023002"/>
    </source>
</evidence>
<dbReference type="PRINTS" id="PR00081">
    <property type="entry name" value="GDHRDH"/>
</dbReference>
<reference evidence="4" key="1">
    <citation type="submission" date="2020-10" db="EMBL/GenBank/DDBJ databases">
        <authorList>
            <person name="Kikuchi T."/>
        </authorList>
    </citation>
    <scope>NUCLEOTIDE SEQUENCE</scope>
    <source>
        <strain evidence="4">NKZ352</strain>
    </source>
</reference>
<comment type="similarity">
    <text evidence="1">Belongs to the short-chain dehydrogenases/reductases (SDR) family.</text>
</comment>
<keyword evidence="5" id="KW-1185">Reference proteome</keyword>
<dbReference type="SUPFAM" id="SSF51735">
    <property type="entry name" value="NAD(P)-binding Rossmann-fold domains"/>
    <property type="match status" value="1"/>
</dbReference>
<organism evidence="4 5">
    <name type="scientific">Caenorhabditis auriculariae</name>
    <dbReference type="NCBI Taxonomy" id="2777116"/>
    <lineage>
        <taxon>Eukaryota</taxon>
        <taxon>Metazoa</taxon>
        <taxon>Ecdysozoa</taxon>
        <taxon>Nematoda</taxon>
        <taxon>Chromadorea</taxon>
        <taxon>Rhabditida</taxon>
        <taxon>Rhabditina</taxon>
        <taxon>Rhabditomorpha</taxon>
        <taxon>Rhabditoidea</taxon>
        <taxon>Rhabditidae</taxon>
        <taxon>Peloderinae</taxon>
        <taxon>Caenorhabditis</taxon>
    </lineage>
</organism>
<keyword evidence="3" id="KW-0560">Oxidoreductase</keyword>
<proteinExistence type="inferred from homology"/>
<dbReference type="PANTHER" id="PTHR24320">
    <property type="entry name" value="RETINOL DEHYDROGENASE"/>
    <property type="match status" value="1"/>
</dbReference>
<evidence type="ECO:0000256" key="2">
    <source>
        <dbReference type="ARBA" id="ARBA00022857"/>
    </source>
</evidence>
<keyword evidence="2" id="KW-0521">NADP</keyword>
<protein>
    <submittedName>
        <fullName evidence="4">Uncharacterized protein</fullName>
    </submittedName>
</protein>
<evidence type="ECO:0000313" key="4">
    <source>
        <dbReference type="EMBL" id="CAD6186328.1"/>
    </source>
</evidence>
<dbReference type="PANTHER" id="PTHR24320:SF282">
    <property type="entry name" value="WW DOMAIN-CONTAINING OXIDOREDUCTASE"/>
    <property type="match status" value="1"/>
</dbReference>
<dbReference type="InterPro" id="IPR002347">
    <property type="entry name" value="SDR_fam"/>
</dbReference>
<dbReference type="CDD" id="cd05327">
    <property type="entry name" value="retinol-DH_like_SDR_c_like"/>
    <property type="match status" value="1"/>
</dbReference>
<dbReference type="Proteomes" id="UP000835052">
    <property type="component" value="Unassembled WGS sequence"/>
</dbReference>
<evidence type="ECO:0000256" key="1">
    <source>
        <dbReference type="ARBA" id="ARBA00006484"/>
    </source>
</evidence>
<name>A0A8S1GTW5_9PELO</name>
<accession>A0A8S1GTW5</accession>
<dbReference type="Pfam" id="PF00106">
    <property type="entry name" value="adh_short"/>
    <property type="match status" value="1"/>
</dbReference>
<dbReference type="AlphaFoldDB" id="A0A8S1GTW5"/>
<dbReference type="EMBL" id="CAJGYM010000004">
    <property type="protein sequence ID" value="CAD6186328.1"/>
    <property type="molecule type" value="Genomic_DNA"/>
</dbReference>
<sequence length="319" mass="35703">MWRKKNSTERRRRFGFSSNAIETLEGVDLSGKTYAITGTTNGIGSETARALALKGAHVVMLNRNVKASQDQRDSILKEKADAQIDVIECNLSCLKSVKRAAEDFKDKKWPLHVLVLNAGVLSPAQKTTEDGLESHFGVNHVAHVLLINELLPVLRQSAPSRIVLVSSKLHYSARVPRKTTPSEKAEYLCPNESKKDFMTLYSMSKMCNVLTAFKLHRQEHANGISVYVLHPGIINTSIKRDMGVLGSLIWLAWRPFTKTLSQGAATTVYCAGSPDVEKVSGKYWEDCWDDENKLNKTARKVELQDALWDRTQQIIHSLV</sequence>
<dbReference type="OrthoDB" id="9989144at2759"/>
<evidence type="ECO:0000313" key="5">
    <source>
        <dbReference type="Proteomes" id="UP000835052"/>
    </source>
</evidence>
<dbReference type="GO" id="GO:0016491">
    <property type="term" value="F:oxidoreductase activity"/>
    <property type="evidence" value="ECO:0007669"/>
    <property type="project" value="UniProtKB-KW"/>
</dbReference>